<sequence>NRERGHELSLRVKILKNSRAQALKDRFKRERPGEFHADSRIYMARPADKLKSGLKKLEEEMNK</sequence>
<gene>
    <name evidence="1" type="ORF">Tci_931324</name>
</gene>
<feature type="non-terminal residue" evidence="1">
    <location>
        <position position="63"/>
    </location>
</feature>
<comment type="caution">
    <text evidence="1">The sequence shown here is derived from an EMBL/GenBank/DDBJ whole genome shotgun (WGS) entry which is preliminary data.</text>
</comment>
<evidence type="ECO:0000313" key="1">
    <source>
        <dbReference type="EMBL" id="GFD59355.1"/>
    </source>
</evidence>
<name>A0A699XHD9_TANCI</name>
<accession>A0A699XHD9</accession>
<protein>
    <submittedName>
        <fullName evidence="1">Uncharacterized protein</fullName>
    </submittedName>
</protein>
<dbReference type="EMBL" id="BKCJ011863897">
    <property type="protein sequence ID" value="GFD59355.1"/>
    <property type="molecule type" value="Genomic_DNA"/>
</dbReference>
<reference evidence="1" key="1">
    <citation type="journal article" date="2019" name="Sci. Rep.">
        <title>Draft genome of Tanacetum cinerariifolium, the natural source of mosquito coil.</title>
        <authorList>
            <person name="Yamashiro T."/>
            <person name="Shiraishi A."/>
            <person name="Satake H."/>
            <person name="Nakayama K."/>
        </authorList>
    </citation>
    <scope>NUCLEOTIDE SEQUENCE</scope>
</reference>
<feature type="non-terminal residue" evidence="1">
    <location>
        <position position="1"/>
    </location>
</feature>
<proteinExistence type="predicted"/>
<dbReference type="AlphaFoldDB" id="A0A699XHD9"/>
<organism evidence="1">
    <name type="scientific">Tanacetum cinerariifolium</name>
    <name type="common">Dalmatian daisy</name>
    <name type="synonym">Chrysanthemum cinerariifolium</name>
    <dbReference type="NCBI Taxonomy" id="118510"/>
    <lineage>
        <taxon>Eukaryota</taxon>
        <taxon>Viridiplantae</taxon>
        <taxon>Streptophyta</taxon>
        <taxon>Embryophyta</taxon>
        <taxon>Tracheophyta</taxon>
        <taxon>Spermatophyta</taxon>
        <taxon>Magnoliopsida</taxon>
        <taxon>eudicotyledons</taxon>
        <taxon>Gunneridae</taxon>
        <taxon>Pentapetalae</taxon>
        <taxon>asterids</taxon>
        <taxon>campanulids</taxon>
        <taxon>Asterales</taxon>
        <taxon>Asteraceae</taxon>
        <taxon>Asteroideae</taxon>
        <taxon>Anthemideae</taxon>
        <taxon>Anthemidinae</taxon>
        <taxon>Tanacetum</taxon>
    </lineage>
</organism>